<keyword evidence="3" id="KW-1133">Transmembrane helix</keyword>
<dbReference type="SUPFAM" id="SSF103473">
    <property type="entry name" value="MFS general substrate transporter"/>
    <property type="match status" value="1"/>
</dbReference>
<comment type="caution">
    <text evidence="5">The sequence shown here is derived from an EMBL/GenBank/DDBJ whole genome shotgun (WGS) entry which is preliminary data.</text>
</comment>
<evidence type="ECO:0000259" key="4">
    <source>
        <dbReference type="PROSITE" id="PS50850"/>
    </source>
</evidence>
<evidence type="ECO:0000256" key="2">
    <source>
        <dbReference type="SAM" id="MobiDB-lite"/>
    </source>
</evidence>
<protein>
    <recommendedName>
        <fullName evidence="4">Major facilitator superfamily (MFS) profile domain-containing protein</fullName>
    </recommendedName>
</protein>
<feature type="non-terminal residue" evidence="5">
    <location>
        <position position="1"/>
    </location>
</feature>
<feature type="transmembrane region" description="Helical" evidence="3">
    <location>
        <begin position="12"/>
        <end position="39"/>
    </location>
</feature>
<feature type="transmembrane region" description="Helical" evidence="3">
    <location>
        <begin position="290"/>
        <end position="310"/>
    </location>
</feature>
<name>A0AAN5C5Q5_9BILA</name>
<evidence type="ECO:0000256" key="3">
    <source>
        <dbReference type="SAM" id="Phobius"/>
    </source>
</evidence>
<dbReference type="Proteomes" id="UP001328107">
    <property type="component" value="Unassembled WGS sequence"/>
</dbReference>
<dbReference type="AlphaFoldDB" id="A0AAN5C5Q5"/>
<feature type="transmembrane region" description="Helical" evidence="3">
    <location>
        <begin position="96"/>
        <end position="116"/>
    </location>
</feature>
<keyword evidence="3" id="KW-0472">Membrane</keyword>
<dbReference type="EMBL" id="BTRK01000001">
    <property type="protein sequence ID" value="GMR29944.1"/>
    <property type="molecule type" value="Genomic_DNA"/>
</dbReference>
<feature type="transmembrane region" description="Helical" evidence="3">
    <location>
        <begin position="156"/>
        <end position="176"/>
    </location>
</feature>
<dbReference type="Gene3D" id="1.20.1250.20">
    <property type="entry name" value="MFS general substrate transporter like domains"/>
    <property type="match status" value="2"/>
</dbReference>
<dbReference type="InterPro" id="IPR036259">
    <property type="entry name" value="MFS_trans_sf"/>
</dbReference>
<feature type="transmembrane region" description="Helical" evidence="3">
    <location>
        <begin position="417"/>
        <end position="436"/>
    </location>
</feature>
<sequence length="475" mass="52348">ENGASVACCARFRYAILLLGLLCLVVLQANVLLINLAFICMSDDTSGLYDAGNGTMVNRFDYEPKEKGFIISVVAIGTIVGAFLFNWLHQKFGARLPFFAAGLISAAVTAATPALAEWNYAALILGRFLLGVSFSADFAAAGVICVAWAPLSETATFIGVLLSFGPIAFSFTNPVVGVFCTSSLGWRWSFYTFGVITCILFTVWVIVYRDEPRKHKFVTKAELTQIEFNKSDEHVNRDAFVPYWDICTNWTVIVVWVNSLIEVNTVIILLTYAPTYFNKVLGFSVQETSFYSSLGSIIHSPLKILVAVLSDNVTCVPEKLKLCFFNTIATALAGLACLSIGFVPSREMGVFALTLTCTLMAANSGGFFKCGALVSRQYGHFVMSQMQMTKCFAHLIGPTMVSLLTSSDHDHDGWRKVYAVNCVLLLIANFLFYPFATGEPAEFTKITKESRRLEKEERRNNNKQDAHELANVSTN</sequence>
<feature type="region of interest" description="Disordered" evidence="2">
    <location>
        <begin position="453"/>
        <end position="475"/>
    </location>
</feature>
<accession>A0AAN5C5Q5</accession>
<feature type="transmembrane region" description="Helical" evidence="3">
    <location>
        <begin position="188"/>
        <end position="207"/>
    </location>
</feature>
<evidence type="ECO:0000313" key="6">
    <source>
        <dbReference type="Proteomes" id="UP001328107"/>
    </source>
</evidence>
<dbReference type="PROSITE" id="PS50850">
    <property type="entry name" value="MFS"/>
    <property type="match status" value="1"/>
</dbReference>
<feature type="transmembrane region" description="Helical" evidence="3">
    <location>
        <begin position="250"/>
        <end position="270"/>
    </location>
</feature>
<keyword evidence="6" id="KW-1185">Reference proteome</keyword>
<feature type="domain" description="Major facilitator superfamily (MFS) profile" evidence="4">
    <location>
        <begin position="30"/>
        <end position="440"/>
    </location>
</feature>
<feature type="compositionally biased region" description="Basic and acidic residues" evidence="2">
    <location>
        <begin position="453"/>
        <end position="468"/>
    </location>
</feature>
<evidence type="ECO:0000313" key="5">
    <source>
        <dbReference type="EMBL" id="GMR29944.1"/>
    </source>
</evidence>
<evidence type="ECO:0000256" key="1">
    <source>
        <dbReference type="ARBA" id="ARBA00004141"/>
    </source>
</evidence>
<dbReference type="PANTHER" id="PTHR45757:SF17">
    <property type="entry name" value="MAJOR FACILITATOR SUPERFAMILY (MFS) PROFILE DOMAIN-CONTAINING PROTEIN"/>
    <property type="match status" value="1"/>
</dbReference>
<keyword evidence="3" id="KW-0812">Transmembrane</keyword>
<dbReference type="PANTHER" id="PTHR45757">
    <property type="entry name" value="PROTEIN CBG23364-RELATED"/>
    <property type="match status" value="1"/>
</dbReference>
<dbReference type="GO" id="GO:0022857">
    <property type="term" value="F:transmembrane transporter activity"/>
    <property type="evidence" value="ECO:0007669"/>
    <property type="project" value="InterPro"/>
</dbReference>
<dbReference type="InterPro" id="IPR020846">
    <property type="entry name" value="MFS_dom"/>
</dbReference>
<proteinExistence type="predicted"/>
<feature type="transmembrane region" description="Helical" evidence="3">
    <location>
        <begin position="69"/>
        <end position="89"/>
    </location>
</feature>
<feature type="transmembrane region" description="Helical" evidence="3">
    <location>
        <begin position="128"/>
        <end position="149"/>
    </location>
</feature>
<feature type="transmembrane region" description="Helical" evidence="3">
    <location>
        <begin position="322"/>
        <end position="343"/>
    </location>
</feature>
<feature type="transmembrane region" description="Helical" evidence="3">
    <location>
        <begin position="349"/>
        <end position="368"/>
    </location>
</feature>
<dbReference type="InterPro" id="IPR011701">
    <property type="entry name" value="MFS"/>
</dbReference>
<comment type="subcellular location">
    <subcellularLocation>
        <location evidence="1">Membrane</location>
        <topology evidence="1">Multi-pass membrane protein</topology>
    </subcellularLocation>
</comment>
<gene>
    <name evidence="5" type="ORF">PMAYCL1PPCAC_00139</name>
</gene>
<reference evidence="6" key="1">
    <citation type="submission" date="2022-10" db="EMBL/GenBank/DDBJ databases">
        <title>Genome assembly of Pristionchus species.</title>
        <authorList>
            <person name="Yoshida K."/>
            <person name="Sommer R.J."/>
        </authorList>
    </citation>
    <scope>NUCLEOTIDE SEQUENCE [LARGE SCALE GENOMIC DNA]</scope>
    <source>
        <strain evidence="6">RS5460</strain>
    </source>
</reference>
<dbReference type="GO" id="GO:0016020">
    <property type="term" value="C:membrane"/>
    <property type="evidence" value="ECO:0007669"/>
    <property type="project" value="UniProtKB-SubCell"/>
</dbReference>
<dbReference type="Pfam" id="PF07690">
    <property type="entry name" value="MFS_1"/>
    <property type="match status" value="1"/>
</dbReference>
<organism evidence="5 6">
    <name type="scientific">Pristionchus mayeri</name>
    <dbReference type="NCBI Taxonomy" id="1317129"/>
    <lineage>
        <taxon>Eukaryota</taxon>
        <taxon>Metazoa</taxon>
        <taxon>Ecdysozoa</taxon>
        <taxon>Nematoda</taxon>
        <taxon>Chromadorea</taxon>
        <taxon>Rhabditida</taxon>
        <taxon>Rhabditina</taxon>
        <taxon>Diplogasteromorpha</taxon>
        <taxon>Diplogasteroidea</taxon>
        <taxon>Neodiplogasteridae</taxon>
        <taxon>Pristionchus</taxon>
    </lineage>
</organism>